<evidence type="ECO:0000313" key="6">
    <source>
        <dbReference type="EMBL" id="HGW29723.1"/>
    </source>
</evidence>
<proteinExistence type="predicted"/>
<feature type="transmembrane region" description="Helical" evidence="4">
    <location>
        <begin position="100"/>
        <end position="121"/>
    </location>
</feature>
<dbReference type="EMBL" id="DSRT01000119">
    <property type="protein sequence ID" value="HGW29723.1"/>
    <property type="molecule type" value="Genomic_DNA"/>
</dbReference>
<keyword evidence="1 4" id="KW-0812">Transmembrane</keyword>
<dbReference type="InterPro" id="IPR011701">
    <property type="entry name" value="MFS"/>
</dbReference>
<dbReference type="InterPro" id="IPR036259">
    <property type="entry name" value="MFS_trans_sf"/>
</dbReference>
<feature type="transmembrane region" description="Helical" evidence="4">
    <location>
        <begin position="141"/>
        <end position="159"/>
    </location>
</feature>
<dbReference type="PANTHER" id="PTHR23518:SF2">
    <property type="entry name" value="MAJOR FACILITATOR SUPERFAMILY TRANSPORTER"/>
    <property type="match status" value="1"/>
</dbReference>
<accession>A0A7C4TQI0</accession>
<feature type="transmembrane region" description="Helical" evidence="4">
    <location>
        <begin position="75"/>
        <end position="94"/>
    </location>
</feature>
<dbReference type="PROSITE" id="PS50850">
    <property type="entry name" value="MFS"/>
    <property type="match status" value="1"/>
</dbReference>
<dbReference type="PANTHER" id="PTHR23518">
    <property type="entry name" value="C-METHYLTRANSFERASE"/>
    <property type="match status" value="1"/>
</dbReference>
<evidence type="ECO:0000256" key="1">
    <source>
        <dbReference type="ARBA" id="ARBA00022692"/>
    </source>
</evidence>
<feature type="transmembrane region" description="Helical" evidence="4">
    <location>
        <begin position="46"/>
        <end position="63"/>
    </location>
</feature>
<feature type="transmembrane region" description="Helical" evidence="4">
    <location>
        <begin position="12"/>
        <end position="34"/>
    </location>
</feature>
<comment type="caution">
    <text evidence="6">The sequence shown here is derived from an EMBL/GenBank/DDBJ whole genome shotgun (WGS) entry which is preliminary data.</text>
</comment>
<dbReference type="GO" id="GO:0022857">
    <property type="term" value="F:transmembrane transporter activity"/>
    <property type="evidence" value="ECO:0007669"/>
    <property type="project" value="InterPro"/>
</dbReference>
<gene>
    <name evidence="6" type="ORF">ENR63_02260</name>
</gene>
<dbReference type="InterPro" id="IPR020846">
    <property type="entry name" value="MFS_dom"/>
</dbReference>
<evidence type="ECO:0000256" key="3">
    <source>
        <dbReference type="ARBA" id="ARBA00023136"/>
    </source>
</evidence>
<feature type="domain" description="Major facilitator superfamily (MFS) profile" evidence="5">
    <location>
        <begin position="9"/>
        <end position="217"/>
    </location>
</feature>
<sequence length="217" mass="24050">MRLTRNQKRIQILMWSSNLWSLGEGMLGPFIAVFTQKIGGDILDISWAWTVYLLASGLLTMLLGRISDTRIRKEALLTLGYLINAVFTFGYLFVDSPLKLFIVEAGFGVASAMVEPTWNALYSKFMNKERSGETWGKAGGLSQIMAAASLIIGGAIITYTNFEVLFFIMGLVQLGAAAYQATLLKETIILELEKEKEEQLELNNVIEAVPVEAVRSL</sequence>
<feature type="transmembrane region" description="Helical" evidence="4">
    <location>
        <begin position="165"/>
        <end position="184"/>
    </location>
</feature>
<organism evidence="6">
    <name type="scientific">candidate division WWE3 bacterium</name>
    <dbReference type="NCBI Taxonomy" id="2053526"/>
    <lineage>
        <taxon>Bacteria</taxon>
        <taxon>Katanobacteria</taxon>
    </lineage>
</organism>
<keyword evidence="3 4" id="KW-0472">Membrane</keyword>
<reference evidence="6" key="1">
    <citation type="journal article" date="2020" name="mSystems">
        <title>Genome- and Community-Level Interaction Insights into Carbon Utilization and Element Cycling Functions of Hydrothermarchaeota in Hydrothermal Sediment.</title>
        <authorList>
            <person name="Zhou Z."/>
            <person name="Liu Y."/>
            <person name="Xu W."/>
            <person name="Pan J."/>
            <person name="Luo Z.H."/>
            <person name="Li M."/>
        </authorList>
    </citation>
    <scope>NUCLEOTIDE SEQUENCE [LARGE SCALE GENOMIC DNA]</scope>
    <source>
        <strain evidence="6">SpSt-417</strain>
    </source>
</reference>
<dbReference type="AlphaFoldDB" id="A0A7C4TQI0"/>
<dbReference type="Pfam" id="PF07690">
    <property type="entry name" value="MFS_1"/>
    <property type="match status" value="1"/>
</dbReference>
<name>A0A7C4TQI0_UNCKA</name>
<dbReference type="SUPFAM" id="SSF103473">
    <property type="entry name" value="MFS general substrate transporter"/>
    <property type="match status" value="1"/>
</dbReference>
<evidence type="ECO:0000256" key="2">
    <source>
        <dbReference type="ARBA" id="ARBA00022989"/>
    </source>
</evidence>
<protein>
    <submittedName>
        <fullName evidence="6">MFS transporter</fullName>
    </submittedName>
</protein>
<evidence type="ECO:0000259" key="5">
    <source>
        <dbReference type="PROSITE" id="PS50850"/>
    </source>
</evidence>
<evidence type="ECO:0000256" key="4">
    <source>
        <dbReference type="SAM" id="Phobius"/>
    </source>
</evidence>
<dbReference type="Gene3D" id="1.20.1250.20">
    <property type="entry name" value="MFS general substrate transporter like domains"/>
    <property type="match status" value="1"/>
</dbReference>
<keyword evidence="2 4" id="KW-1133">Transmembrane helix</keyword>